<comment type="caution">
    <text evidence="2">The sequence shown here is derived from an EMBL/GenBank/DDBJ whole genome shotgun (WGS) entry which is preliminary data.</text>
</comment>
<evidence type="ECO:0000313" key="2">
    <source>
        <dbReference type="EMBL" id="KAJ1185887.1"/>
    </source>
</evidence>
<name>A0AAV7U9Y4_PLEWA</name>
<protein>
    <submittedName>
        <fullName evidence="2">Uncharacterized protein</fullName>
    </submittedName>
</protein>
<gene>
    <name evidence="2" type="ORF">NDU88_002673</name>
</gene>
<accession>A0AAV7U9Y4</accession>
<feature type="region of interest" description="Disordered" evidence="1">
    <location>
        <begin position="1"/>
        <end position="26"/>
    </location>
</feature>
<organism evidence="2 3">
    <name type="scientific">Pleurodeles waltl</name>
    <name type="common">Iberian ribbed newt</name>
    <dbReference type="NCBI Taxonomy" id="8319"/>
    <lineage>
        <taxon>Eukaryota</taxon>
        <taxon>Metazoa</taxon>
        <taxon>Chordata</taxon>
        <taxon>Craniata</taxon>
        <taxon>Vertebrata</taxon>
        <taxon>Euteleostomi</taxon>
        <taxon>Amphibia</taxon>
        <taxon>Batrachia</taxon>
        <taxon>Caudata</taxon>
        <taxon>Salamandroidea</taxon>
        <taxon>Salamandridae</taxon>
        <taxon>Pleurodelinae</taxon>
        <taxon>Pleurodeles</taxon>
    </lineage>
</organism>
<proteinExistence type="predicted"/>
<feature type="compositionally biased region" description="Polar residues" evidence="1">
    <location>
        <begin position="1"/>
        <end position="17"/>
    </location>
</feature>
<evidence type="ECO:0000256" key="1">
    <source>
        <dbReference type="SAM" id="MobiDB-lite"/>
    </source>
</evidence>
<reference evidence="2" key="1">
    <citation type="journal article" date="2022" name="bioRxiv">
        <title>Sequencing and chromosome-scale assembly of the giantPleurodeles waltlgenome.</title>
        <authorList>
            <person name="Brown T."/>
            <person name="Elewa A."/>
            <person name="Iarovenko S."/>
            <person name="Subramanian E."/>
            <person name="Araus A.J."/>
            <person name="Petzold A."/>
            <person name="Susuki M."/>
            <person name="Suzuki K.-i.T."/>
            <person name="Hayashi T."/>
            <person name="Toyoda A."/>
            <person name="Oliveira C."/>
            <person name="Osipova E."/>
            <person name="Leigh N.D."/>
            <person name="Simon A."/>
            <person name="Yun M.H."/>
        </authorList>
    </citation>
    <scope>NUCLEOTIDE SEQUENCE</scope>
    <source>
        <strain evidence="2">20211129_DDA</strain>
        <tissue evidence="2">Liver</tissue>
    </source>
</reference>
<dbReference type="EMBL" id="JANPWB010000005">
    <property type="protein sequence ID" value="KAJ1185887.1"/>
    <property type="molecule type" value="Genomic_DNA"/>
</dbReference>
<keyword evidence="3" id="KW-1185">Reference proteome</keyword>
<dbReference type="AlphaFoldDB" id="A0AAV7U9Y4"/>
<sequence>MDQYTTQSAEGSLQKDSSGPIDEGGEHTRAQIVAAIEAFGQAVQTQIGAMAVDINVLRADLRVVAERSVATESQVTGMQMDIDTLKATVATLEAKTRKL</sequence>
<dbReference type="Proteomes" id="UP001066276">
    <property type="component" value="Chromosome 3_1"/>
</dbReference>
<evidence type="ECO:0000313" key="3">
    <source>
        <dbReference type="Proteomes" id="UP001066276"/>
    </source>
</evidence>